<feature type="compositionally biased region" description="Basic and acidic residues" evidence="2">
    <location>
        <begin position="1"/>
        <end position="10"/>
    </location>
</feature>
<evidence type="ECO:0000313" key="5">
    <source>
        <dbReference type="Proteomes" id="UP001153737"/>
    </source>
</evidence>
<dbReference type="InterPro" id="IPR013087">
    <property type="entry name" value="Znf_C2H2_type"/>
</dbReference>
<proteinExistence type="predicted"/>
<organism evidence="4 5">
    <name type="scientific">Phaedon cochleariae</name>
    <name type="common">Mustard beetle</name>
    <dbReference type="NCBI Taxonomy" id="80249"/>
    <lineage>
        <taxon>Eukaryota</taxon>
        <taxon>Metazoa</taxon>
        <taxon>Ecdysozoa</taxon>
        <taxon>Arthropoda</taxon>
        <taxon>Hexapoda</taxon>
        <taxon>Insecta</taxon>
        <taxon>Pterygota</taxon>
        <taxon>Neoptera</taxon>
        <taxon>Endopterygota</taxon>
        <taxon>Coleoptera</taxon>
        <taxon>Polyphaga</taxon>
        <taxon>Cucujiformia</taxon>
        <taxon>Chrysomeloidea</taxon>
        <taxon>Chrysomelidae</taxon>
        <taxon>Chrysomelinae</taxon>
        <taxon>Chrysomelini</taxon>
        <taxon>Phaedon</taxon>
    </lineage>
</organism>
<name>A0A9N9SGB4_PHACE</name>
<keyword evidence="1" id="KW-0862">Zinc</keyword>
<dbReference type="OrthoDB" id="10004641at2759"/>
<feature type="region of interest" description="Disordered" evidence="2">
    <location>
        <begin position="1"/>
        <end position="21"/>
    </location>
</feature>
<keyword evidence="5" id="KW-1185">Reference proteome</keyword>
<feature type="domain" description="C2H2-type" evidence="3">
    <location>
        <begin position="25"/>
        <end position="52"/>
    </location>
</feature>
<evidence type="ECO:0000256" key="2">
    <source>
        <dbReference type="SAM" id="MobiDB-lite"/>
    </source>
</evidence>
<dbReference type="Gene3D" id="3.30.160.60">
    <property type="entry name" value="Classic Zinc Finger"/>
    <property type="match status" value="1"/>
</dbReference>
<reference evidence="4" key="2">
    <citation type="submission" date="2022-10" db="EMBL/GenBank/DDBJ databases">
        <authorList>
            <consortium name="ENA_rothamsted_submissions"/>
            <consortium name="culmorum"/>
            <person name="King R."/>
        </authorList>
    </citation>
    <scope>NUCLEOTIDE SEQUENCE</scope>
</reference>
<dbReference type="SMART" id="SM00355">
    <property type="entry name" value="ZnF_C2H2"/>
    <property type="match status" value="2"/>
</dbReference>
<dbReference type="EMBL" id="OU896708">
    <property type="protein sequence ID" value="CAG9818621.1"/>
    <property type="molecule type" value="Genomic_DNA"/>
</dbReference>
<keyword evidence="1" id="KW-0479">Metal-binding</keyword>
<dbReference type="GO" id="GO:0008270">
    <property type="term" value="F:zinc ion binding"/>
    <property type="evidence" value="ECO:0007669"/>
    <property type="project" value="UniProtKB-KW"/>
</dbReference>
<accession>A0A9N9SGB4</accession>
<dbReference type="SUPFAM" id="SSF57667">
    <property type="entry name" value="beta-beta-alpha zinc fingers"/>
    <property type="match status" value="1"/>
</dbReference>
<gene>
    <name evidence="4" type="ORF">PHAECO_LOCUS6067</name>
</gene>
<reference evidence="4" key="1">
    <citation type="submission" date="2022-01" db="EMBL/GenBank/DDBJ databases">
        <authorList>
            <person name="King R."/>
        </authorList>
    </citation>
    <scope>NUCLEOTIDE SEQUENCE</scope>
</reference>
<dbReference type="Proteomes" id="UP001153737">
    <property type="component" value="Chromosome 2"/>
</dbReference>
<sequence length="112" mass="13113">MRETMKESMPRTKNSRSSNDSEKAFICGDCGRSYKVRSSLFNHRKWECGKEPRFKCPYCTYKAKQKVHMIRHLRKTHNVEDFADINSLIINNVDEVKKEKVVLPKDSKTTDG</sequence>
<dbReference type="AlphaFoldDB" id="A0A9N9SGB4"/>
<dbReference type="InterPro" id="IPR036236">
    <property type="entry name" value="Znf_C2H2_sf"/>
</dbReference>
<feature type="domain" description="C2H2-type" evidence="3">
    <location>
        <begin position="54"/>
        <end position="82"/>
    </location>
</feature>
<evidence type="ECO:0000256" key="1">
    <source>
        <dbReference type="PROSITE-ProRule" id="PRU00042"/>
    </source>
</evidence>
<dbReference type="Pfam" id="PF13909">
    <property type="entry name" value="zf-H2C2_5"/>
    <property type="match status" value="1"/>
</dbReference>
<dbReference type="Pfam" id="PF00096">
    <property type="entry name" value="zf-C2H2"/>
    <property type="match status" value="1"/>
</dbReference>
<evidence type="ECO:0000259" key="3">
    <source>
        <dbReference type="PROSITE" id="PS50157"/>
    </source>
</evidence>
<dbReference type="PROSITE" id="PS50157">
    <property type="entry name" value="ZINC_FINGER_C2H2_2"/>
    <property type="match status" value="2"/>
</dbReference>
<keyword evidence="1" id="KW-0863">Zinc-finger</keyword>
<protein>
    <recommendedName>
        <fullName evidence="3">C2H2-type domain-containing protein</fullName>
    </recommendedName>
</protein>
<evidence type="ECO:0000313" key="4">
    <source>
        <dbReference type="EMBL" id="CAG9818621.1"/>
    </source>
</evidence>